<evidence type="ECO:0000256" key="2">
    <source>
        <dbReference type="ARBA" id="ARBA00022771"/>
    </source>
</evidence>
<dbReference type="EMBL" id="CP031034">
    <property type="protein sequence ID" value="QDZ17861.1"/>
    <property type="molecule type" value="Genomic_DNA"/>
</dbReference>
<feature type="domain" description="RING-CH-type" evidence="4">
    <location>
        <begin position="58"/>
        <end position="119"/>
    </location>
</feature>
<evidence type="ECO:0000256" key="3">
    <source>
        <dbReference type="ARBA" id="ARBA00022833"/>
    </source>
</evidence>
<evidence type="ECO:0000256" key="1">
    <source>
        <dbReference type="ARBA" id="ARBA00022723"/>
    </source>
</evidence>
<dbReference type="PANTHER" id="PTHR46347:SF1">
    <property type="entry name" value="RING_FYVE_PHD ZINC FINGER SUPERFAMILY PROTEIN"/>
    <property type="match status" value="1"/>
</dbReference>
<evidence type="ECO:0000313" key="6">
    <source>
        <dbReference type="Proteomes" id="UP000316726"/>
    </source>
</evidence>
<keyword evidence="1" id="KW-0479">Metal-binding</keyword>
<dbReference type="InterPro" id="IPR013083">
    <property type="entry name" value="Znf_RING/FYVE/PHD"/>
</dbReference>
<sequence length="260" mass="28085">MEGKVEEAKGSGKRVCRFCLGTSVPQVVEDGLASCSCRSPDWTLMDSAWTRAMDVARRKLRPSRRKRAAVDRESKSVFISPCACKGTNEHVHEKCLLYWCAVSQKSEVCPICLEKYVLPRHFHDNGVVVPNGVHLLKLYFSSCFLLGGLRGVQTTASSALQVAASPLCLFPGLPLQAVIQVLEVKPQAAQTLALACVSRKLLPAYTRLALQASGFVLLKGWIMGGCMGSLLGGKCILKLSAQFLKKAFRLGGNTAVTASA</sequence>
<organism evidence="5 6">
    <name type="scientific">Chloropicon primus</name>
    <dbReference type="NCBI Taxonomy" id="1764295"/>
    <lineage>
        <taxon>Eukaryota</taxon>
        <taxon>Viridiplantae</taxon>
        <taxon>Chlorophyta</taxon>
        <taxon>Chloropicophyceae</taxon>
        <taxon>Chloropicales</taxon>
        <taxon>Chloropicaceae</taxon>
        <taxon>Chloropicon</taxon>
    </lineage>
</organism>
<proteinExistence type="predicted"/>
<name>A0A5B8MCK1_9CHLO</name>
<dbReference type="InterPro" id="IPR011016">
    <property type="entry name" value="Znf_RING-CH"/>
</dbReference>
<gene>
    <name evidence="5" type="ORF">A3770_01p03790</name>
</gene>
<dbReference type="PROSITE" id="PS51292">
    <property type="entry name" value="ZF_RING_CH"/>
    <property type="match status" value="1"/>
</dbReference>
<evidence type="ECO:0000259" key="4">
    <source>
        <dbReference type="PROSITE" id="PS51292"/>
    </source>
</evidence>
<dbReference type="GO" id="GO:0008270">
    <property type="term" value="F:zinc ion binding"/>
    <property type="evidence" value="ECO:0007669"/>
    <property type="project" value="UniProtKB-KW"/>
</dbReference>
<keyword evidence="3" id="KW-0862">Zinc</keyword>
<dbReference type="SMART" id="SM00744">
    <property type="entry name" value="RINGv"/>
    <property type="match status" value="1"/>
</dbReference>
<dbReference type="Proteomes" id="UP000316726">
    <property type="component" value="Chromosome 1"/>
</dbReference>
<keyword evidence="2" id="KW-0863">Zinc-finger</keyword>
<dbReference type="PANTHER" id="PTHR46347">
    <property type="entry name" value="RING/FYVE/PHD ZINC FINGER SUPERFAMILY PROTEIN"/>
    <property type="match status" value="1"/>
</dbReference>
<reference evidence="5 6" key="1">
    <citation type="submission" date="2018-07" db="EMBL/GenBank/DDBJ databases">
        <title>The complete nuclear genome of the prasinophyte Chloropicon primus (CCMP1205).</title>
        <authorList>
            <person name="Pombert J.-F."/>
            <person name="Otis C."/>
            <person name="Turmel M."/>
            <person name="Lemieux C."/>
        </authorList>
    </citation>
    <scope>NUCLEOTIDE SEQUENCE [LARGE SCALE GENOMIC DNA]</scope>
    <source>
        <strain evidence="5 6">CCMP1205</strain>
    </source>
</reference>
<evidence type="ECO:0000313" key="5">
    <source>
        <dbReference type="EMBL" id="QDZ17861.1"/>
    </source>
</evidence>
<protein>
    <recommendedName>
        <fullName evidence="4">RING-CH-type domain-containing protein</fullName>
    </recommendedName>
</protein>
<dbReference type="Pfam" id="PF12906">
    <property type="entry name" value="RINGv"/>
    <property type="match status" value="1"/>
</dbReference>
<keyword evidence="6" id="KW-1185">Reference proteome</keyword>
<dbReference type="OrthoDB" id="264354at2759"/>
<dbReference type="AlphaFoldDB" id="A0A5B8MCK1"/>
<dbReference type="SUPFAM" id="SSF57850">
    <property type="entry name" value="RING/U-box"/>
    <property type="match status" value="1"/>
</dbReference>
<dbReference type="Gene3D" id="3.30.40.10">
    <property type="entry name" value="Zinc/RING finger domain, C3HC4 (zinc finger)"/>
    <property type="match status" value="1"/>
</dbReference>
<accession>A0A5B8MCK1</accession>